<proteinExistence type="predicted"/>
<gene>
    <name evidence="2" type="ORF">GCM10010178_40460</name>
</gene>
<feature type="compositionally biased region" description="Low complexity" evidence="1">
    <location>
        <begin position="133"/>
        <end position="148"/>
    </location>
</feature>
<feature type="region of interest" description="Disordered" evidence="1">
    <location>
        <begin position="1"/>
        <end position="24"/>
    </location>
</feature>
<reference evidence="3" key="1">
    <citation type="journal article" date="2019" name="Int. J. Syst. Evol. Microbiol.">
        <title>The Global Catalogue of Microorganisms (GCM) 10K type strain sequencing project: providing services to taxonomists for standard genome sequencing and annotation.</title>
        <authorList>
            <consortium name="The Broad Institute Genomics Platform"/>
            <consortium name="The Broad Institute Genome Sequencing Center for Infectious Disease"/>
            <person name="Wu L."/>
            <person name="Ma J."/>
        </authorList>
    </citation>
    <scope>NUCLEOTIDE SEQUENCE [LARGE SCALE GENOMIC DNA]</scope>
    <source>
        <strain evidence="3">JCM 3296</strain>
    </source>
</reference>
<comment type="caution">
    <text evidence="2">The sequence shown here is derived from an EMBL/GenBank/DDBJ whole genome shotgun (WGS) entry which is preliminary data.</text>
</comment>
<evidence type="ECO:0000256" key="1">
    <source>
        <dbReference type="SAM" id="MobiDB-lite"/>
    </source>
</evidence>
<evidence type="ECO:0000313" key="2">
    <source>
        <dbReference type="EMBL" id="GGU43806.1"/>
    </source>
</evidence>
<protein>
    <submittedName>
        <fullName evidence="2">Uncharacterized protein</fullName>
    </submittedName>
</protein>
<dbReference type="EMBL" id="BMRE01000016">
    <property type="protein sequence ID" value="GGU43806.1"/>
    <property type="molecule type" value="Genomic_DNA"/>
</dbReference>
<accession>A0ABQ2ULL1</accession>
<name>A0ABQ2ULL1_9PSEU</name>
<dbReference type="Proteomes" id="UP000649573">
    <property type="component" value="Unassembled WGS sequence"/>
</dbReference>
<feature type="region of interest" description="Disordered" evidence="1">
    <location>
        <begin position="129"/>
        <end position="189"/>
    </location>
</feature>
<feature type="compositionally biased region" description="Low complexity" evidence="1">
    <location>
        <begin position="158"/>
        <end position="176"/>
    </location>
</feature>
<sequence>MTTSGMSRRGFLAAPGLAGDSPRAFAADPRTNGDITAARISVGTNGVDFTEVANVNWASGPQPEVVEWANSNGVHIGGRFARPQLVSRFPVANTVYRLQVRHSGKPLPRPPADHPAATRSCVRTRVDGMVERSTASSSPTGSASVCSTFPAPPLWTARLSTSGTTRTLLRSSGSSSPPDQERGGNPWSH</sequence>
<keyword evidence="3" id="KW-1185">Reference proteome</keyword>
<evidence type="ECO:0000313" key="3">
    <source>
        <dbReference type="Proteomes" id="UP000649573"/>
    </source>
</evidence>
<organism evidence="2 3">
    <name type="scientific">Lentzea flava</name>
    <dbReference type="NCBI Taxonomy" id="103732"/>
    <lineage>
        <taxon>Bacteria</taxon>
        <taxon>Bacillati</taxon>
        <taxon>Actinomycetota</taxon>
        <taxon>Actinomycetes</taxon>
        <taxon>Pseudonocardiales</taxon>
        <taxon>Pseudonocardiaceae</taxon>
        <taxon>Lentzea</taxon>
    </lineage>
</organism>